<evidence type="ECO:0000313" key="2">
    <source>
        <dbReference type="Proteomes" id="UP001152561"/>
    </source>
</evidence>
<dbReference type="InterPro" id="IPR009003">
    <property type="entry name" value="Peptidase_S1_PA"/>
</dbReference>
<dbReference type="GO" id="GO:0004252">
    <property type="term" value="F:serine-type endopeptidase activity"/>
    <property type="evidence" value="ECO:0007669"/>
    <property type="project" value="TreeGrafter"/>
</dbReference>
<dbReference type="SUPFAM" id="SSF50156">
    <property type="entry name" value="PDZ domain-like"/>
    <property type="match status" value="1"/>
</dbReference>
<organism evidence="1 2">
    <name type="scientific">Anisodus acutangulus</name>
    <dbReference type="NCBI Taxonomy" id="402998"/>
    <lineage>
        <taxon>Eukaryota</taxon>
        <taxon>Viridiplantae</taxon>
        <taxon>Streptophyta</taxon>
        <taxon>Embryophyta</taxon>
        <taxon>Tracheophyta</taxon>
        <taxon>Spermatophyta</taxon>
        <taxon>Magnoliopsida</taxon>
        <taxon>eudicotyledons</taxon>
        <taxon>Gunneridae</taxon>
        <taxon>Pentapetalae</taxon>
        <taxon>asterids</taxon>
        <taxon>lamiids</taxon>
        <taxon>Solanales</taxon>
        <taxon>Solanaceae</taxon>
        <taxon>Solanoideae</taxon>
        <taxon>Hyoscyameae</taxon>
        <taxon>Anisodus</taxon>
    </lineage>
</organism>
<dbReference type="SUPFAM" id="SSF50494">
    <property type="entry name" value="Trypsin-like serine proteases"/>
    <property type="match status" value="1"/>
</dbReference>
<proteinExistence type="predicted"/>
<comment type="caution">
    <text evidence="1">The sequence shown here is derived from an EMBL/GenBank/DDBJ whole genome shotgun (WGS) entry which is preliminary data.</text>
</comment>
<sequence length="338" mass="37604">MDAYLAIELALDSVVKIFTVSSSPNYFLPWQNKSQRETTGSENTKLTFEFCILNLICFVIPEKKILTNAHVVADHPFVLVRKHGSPTKYRATVQAKEEFWEGMNSLELGDVPFLEEAVAVVGYPQDNLSHLCTGAFVPLLCTCPNHLNLASRILSSTEATPTLSRISSFLILSLLVCPHIHLSISSRLTLQVPFLVGFCSYIIPVPVIKHFIGGVEERGEYVGFCSLGLSCQPTENAQIREYFQMQSKLTGVFVSRINPLSDASRVLKKDDVILSFDGVPIANDGTVPFRNRERIAFDQLVSMKKPNETAELSLEEWRSTHLQDHNSSFATTCSSSSI</sequence>
<protein>
    <submittedName>
        <fullName evidence="1">Uncharacterized protein</fullName>
    </submittedName>
</protein>
<evidence type="ECO:0000313" key="1">
    <source>
        <dbReference type="EMBL" id="KAJ8557444.1"/>
    </source>
</evidence>
<dbReference type="Gene3D" id="2.30.42.10">
    <property type="match status" value="1"/>
</dbReference>
<dbReference type="AlphaFoldDB" id="A0A9Q1RHW9"/>
<dbReference type="InterPro" id="IPR036034">
    <property type="entry name" value="PDZ_sf"/>
</dbReference>
<keyword evidence="2" id="KW-1185">Reference proteome</keyword>
<dbReference type="Proteomes" id="UP001152561">
    <property type="component" value="Unassembled WGS sequence"/>
</dbReference>
<dbReference type="PANTHER" id="PTHR45980">
    <property type="match status" value="1"/>
</dbReference>
<dbReference type="EMBL" id="JAJAGQ010000007">
    <property type="protein sequence ID" value="KAJ8557444.1"/>
    <property type="molecule type" value="Genomic_DNA"/>
</dbReference>
<dbReference type="PANTHER" id="PTHR45980:SF9">
    <property type="entry name" value="PROTEASE DO-LIKE 10, MITOCHONDRIAL-RELATED"/>
    <property type="match status" value="1"/>
</dbReference>
<gene>
    <name evidence="1" type="ORF">K7X08_003069</name>
</gene>
<dbReference type="OrthoDB" id="4217619at2759"/>
<reference evidence="2" key="1">
    <citation type="journal article" date="2023" name="Proc. Natl. Acad. Sci. U.S.A.">
        <title>Genomic and structural basis for evolution of tropane alkaloid biosynthesis.</title>
        <authorList>
            <person name="Wanga Y.-J."/>
            <person name="Taina T."/>
            <person name="Yua J.-Y."/>
            <person name="Lia J."/>
            <person name="Xua B."/>
            <person name="Chenc J."/>
            <person name="D'Auriad J.C."/>
            <person name="Huanga J.-P."/>
            <person name="Huanga S.-X."/>
        </authorList>
    </citation>
    <scope>NUCLEOTIDE SEQUENCE [LARGE SCALE GENOMIC DNA]</scope>
    <source>
        <strain evidence="2">cv. KIB-2019</strain>
    </source>
</reference>
<name>A0A9Q1RHW9_9SOLA</name>
<accession>A0A9Q1RHW9</accession>